<organism evidence="1">
    <name type="scientific">Hexamita inflata</name>
    <dbReference type="NCBI Taxonomy" id="28002"/>
    <lineage>
        <taxon>Eukaryota</taxon>
        <taxon>Metamonada</taxon>
        <taxon>Diplomonadida</taxon>
        <taxon>Hexamitidae</taxon>
        <taxon>Hexamitinae</taxon>
        <taxon>Hexamita</taxon>
    </lineage>
</organism>
<reference evidence="2 3" key="2">
    <citation type="submission" date="2024-07" db="EMBL/GenBank/DDBJ databases">
        <authorList>
            <person name="Akdeniz Z."/>
        </authorList>
    </citation>
    <scope>NUCLEOTIDE SEQUENCE [LARGE SCALE GENOMIC DNA]</scope>
</reference>
<proteinExistence type="predicted"/>
<evidence type="ECO:0000313" key="3">
    <source>
        <dbReference type="Proteomes" id="UP001642409"/>
    </source>
</evidence>
<evidence type="ECO:0000313" key="2">
    <source>
        <dbReference type="EMBL" id="CAL6063714.1"/>
    </source>
</evidence>
<dbReference type="Proteomes" id="UP001642409">
    <property type="component" value="Unassembled WGS sequence"/>
</dbReference>
<dbReference type="EMBL" id="CATOUU010000774">
    <property type="protein sequence ID" value="CAI9947240.1"/>
    <property type="molecule type" value="Genomic_DNA"/>
</dbReference>
<evidence type="ECO:0000313" key="1">
    <source>
        <dbReference type="EMBL" id="CAI9947240.1"/>
    </source>
</evidence>
<dbReference type="AlphaFoldDB" id="A0AA86Q7D2"/>
<accession>A0AA86Q7D2</accession>
<dbReference type="EMBL" id="CAXDID020000247">
    <property type="protein sequence ID" value="CAL6063714.1"/>
    <property type="molecule type" value="Genomic_DNA"/>
</dbReference>
<comment type="caution">
    <text evidence="1">The sequence shown here is derived from an EMBL/GenBank/DDBJ whole genome shotgun (WGS) entry which is preliminary data.</text>
</comment>
<reference evidence="1" key="1">
    <citation type="submission" date="2023-06" db="EMBL/GenBank/DDBJ databases">
        <authorList>
            <person name="Kurt Z."/>
        </authorList>
    </citation>
    <scope>NUCLEOTIDE SEQUENCE</scope>
</reference>
<keyword evidence="3" id="KW-1185">Reference proteome</keyword>
<gene>
    <name evidence="1" type="ORF">HINF_LOCUS34885</name>
    <name evidence="2" type="ORF">HINF_LOCUS51006</name>
</gene>
<sequence length="129" mass="15419">MHQFQYLLYRLQLKKSTLINIQCMIFGQGVPARGSHIRLLNSLVQLLVRLHITLFLLQHKYRIQNYSIPKIYHFIQCKFQPGRIDIDEFIASNYRNNCVNVFQDIYIAIKARSQLISCTNQQHRRKNKQ</sequence>
<name>A0AA86Q7D2_9EUKA</name>
<protein>
    <submittedName>
        <fullName evidence="2">Hypothetical_protein</fullName>
    </submittedName>
</protein>